<accession>I7M4F1</accession>
<evidence type="ECO:0000256" key="1">
    <source>
        <dbReference type="SAM" id="Coils"/>
    </source>
</evidence>
<dbReference type="Gene3D" id="2.60.40.10">
    <property type="entry name" value="Immunoglobulins"/>
    <property type="match status" value="1"/>
</dbReference>
<dbReference type="PROSITE" id="PS50202">
    <property type="entry name" value="MSP"/>
    <property type="match status" value="1"/>
</dbReference>
<dbReference type="SUPFAM" id="SSF49354">
    <property type="entry name" value="PapD-like"/>
    <property type="match status" value="1"/>
</dbReference>
<dbReference type="GeneID" id="7843993"/>
<dbReference type="InParanoid" id="I7M4F1"/>
<dbReference type="Pfam" id="PF00635">
    <property type="entry name" value="Motile_Sperm"/>
    <property type="match status" value="1"/>
</dbReference>
<feature type="domain" description="MSP" evidence="3">
    <location>
        <begin position="13"/>
        <end position="136"/>
    </location>
</feature>
<keyword evidence="2" id="KW-0472">Membrane</keyword>
<name>I7M4F1_TETTS</name>
<feature type="transmembrane region" description="Helical" evidence="2">
    <location>
        <begin position="254"/>
        <end position="273"/>
    </location>
</feature>
<protein>
    <submittedName>
        <fullName evidence="4">MSP (Major sperm protein) domain protein</fullName>
    </submittedName>
</protein>
<dbReference type="InterPro" id="IPR008962">
    <property type="entry name" value="PapD-like_sf"/>
</dbReference>
<keyword evidence="1" id="KW-0175">Coiled coil</keyword>
<organism evidence="4 5">
    <name type="scientific">Tetrahymena thermophila (strain SB210)</name>
    <dbReference type="NCBI Taxonomy" id="312017"/>
    <lineage>
        <taxon>Eukaryota</taxon>
        <taxon>Sar</taxon>
        <taxon>Alveolata</taxon>
        <taxon>Ciliophora</taxon>
        <taxon>Intramacronucleata</taxon>
        <taxon>Oligohymenophorea</taxon>
        <taxon>Hymenostomatida</taxon>
        <taxon>Tetrahymenina</taxon>
        <taxon>Tetrahymenidae</taxon>
        <taxon>Tetrahymena</taxon>
    </lineage>
</organism>
<evidence type="ECO:0000313" key="5">
    <source>
        <dbReference type="Proteomes" id="UP000009168"/>
    </source>
</evidence>
<dbReference type="AlphaFoldDB" id="I7M4F1"/>
<evidence type="ECO:0000256" key="2">
    <source>
        <dbReference type="SAM" id="Phobius"/>
    </source>
</evidence>
<evidence type="ECO:0000259" key="3">
    <source>
        <dbReference type="PROSITE" id="PS50202"/>
    </source>
</evidence>
<sequence>MSLYNKLSQKIAALEIKEKRVDLSNDQNGKSYSGKIEIKNKHSSEVAFKVKCNYTAFYSVKPSTAILHPNEKIQLSVQMHINALKSNFGQHKIQILAYILEDQDKQKPIDANSIDNYFKGENANKLQKKVLDIHIAQIDKLDMSQIQEVAEVNDQLESARGSLQYQNITKLQQDLGQEAVEKRQTELQTEPIQLPTKREYYGRQASDMEYKYSILKQKLEEQEAIQVKIEKEIQFYEQKQKEVQDQTTNTKRNLNSLMMIVYFLVGVLICLFLKSQNILFFNKS</sequence>
<dbReference type="RefSeq" id="XP_001026945.2">
    <property type="nucleotide sequence ID" value="XM_001026945.2"/>
</dbReference>
<dbReference type="EMBL" id="GG662260">
    <property type="protein sequence ID" value="EAS06703.2"/>
    <property type="molecule type" value="Genomic_DNA"/>
</dbReference>
<dbReference type="Proteomes" id="UP000009168">
    <property type="component" value="Unassembled WGS sequence"/>
</dbReference>
<dbReference type="InterPro" id="IPR000535">
    <property type="entry name" value="MSP_dom"/>
</dbReference>
<keyword evidence="5" id="KW-1185">Reference proteome</keyword>
<evidence type="ECO:0000313" key="4">
    <source>
        <dbReference type="EMBL" id="EAS06703.2"/>
    </source>
</evidence>
<feature type="coiled-coil region" evidence="1">
    <location>
        <begin position="212"/>
        <end position="246"/>
    </location>
</feature>
<proteinExistence type="predicted"/>
<dbReference type="KEGG" id="tet:TTHERM_00688430"/>
<keyword evidence="2" id="KW-0812">Transmembrane</keyword>
<gene>
    <name evidence="4" type="ORF">TTHERM_00688430</name>
</gene>
<dbReference type="InterPro" id="IPR013783">
    <property type="entry name" value="Ig-like_fold"/>
</dbReference>
<keyword evidence="2" id="KW-1133">Transmembrane helix</keyword>
<reference evidence="5" key="1">
    <citation type="journal article" date="2006" name="PLoS Biol.">
        <title>Macronuclear genome sequence of the ciliate Tetrahymena thermophila, a model eukaryote.</title>
        <authorList>
            <person name="Eisen J.A."/>
            <person name="Coyne R.S."/>
            <person name="Wu M."/>
            <person name="Wu D."/>
            <person name="Thiagarajan M."/>
            <person name="Wortman J.R."/>
            <person name="Badger J.H."/>
            <person name="Ren Q."/>
            <person name="Amedeo P."/>
            <person name="Jones K.M."/>
            <person name="Tallon L.J."/>
            <person name="Delcher A.L."/>
            <person name="Salzberg S.L."/>
            <person name="Silva J.C."/>
            <person name="Haas B.J."/>
            <person name="Majoros W.H."/>
            <person name="Farzad M."/>
            <person name="Carlton J.M."/>
            <person name="Smith R.K. Jr."/>
            <person name="Garg J."/>
            <person name="Pearlman R.E."/>
            <person name="Karrer K.M."/>
            <person name="Sun L."/>
            <person name="Manning G."/>
            <person name="Elde N.C."/>
            <person name="Turkewitz A.P."/>
            <person name="Asai D.J."/>
            <person name="Wilkes D.E."/>
            <person name="Wang Y."/>
            <person name="Cai H."/>
            <person name="Collins K."/>
            <person name="Stewart B.A."/>
            <person name="Lee S.R."/>
            <person name="Wilamowska K."/>
            <person name="Weinberg Z."/>
            <person name="Ruzzo W.L."/>
            <person name="Wloga D."/>
            <person name="Gaertig J."/>
            <person name="Frankel J."/>
            <person name="Tsao C.-C."/>
            <person name="Gorovsky M.A."/>
            <person name="Keeling P.J."/>
            <person name="Waller R.F."/>
            <person name="Patron N.J."/>
            <person name="Cherry J.M."/>
            <person name="Stover N.A."/>
            <person name="Krieger C.J."/>
            <person name="del Toro C."/>
            <person name="Ryder H.F."/>
            <person name="Williamson S.C."/>
            <person name="Barbeau R.A."/>
            <person name="Hamilton E.P."/>
            <person name="Orias E."/>
        </authorList>
    </citation>
    <scope>NUCLEOTIDE SEQUENCE [LARGE SCALE GENOMIC DNA]</scope>
    <source>
        <strain evidence="5">SB210</strain>
    </source>
</reference>